<sequence length="184" mass="20779">MNNRSGFTLVEIIVVIVIIALLSTIGFTSYTNIQKDSRAARIAADFQQMKLAMKVWRTSGSITQYPRETFFFPAVNFCSYNFYPISLTGAQIYLENTMKDPWDQEYFYDNDSDTYISGDPARTNAGVNILIWGCNDDSQRYRELAPLIDKTIDGSDGAGRGQVRWADSGSSVYILFLVADNEQQ</sequence>
<dbReference type="Gene3D" id="3.30.700.10">
    <property type="entry name" value="Glycoprotein, Type 4 Pilin"/>
    <property type="match status" value="1"/>
</dbReference>
<keyword evidence="1" id="KW-0812">Transmembrane</keyword>
<dbReference type="PROSITE" id="PS00409">
    <property type="entry name" value="PROKAR_NTER_METHYL"/>
    <property type="match status" value="1"/>
</dbReference>
<dbReference type="Pfam" id="PF07963">
    <property type="entry name" value="N_methyl"/>
    <property type="match status" value="1"/>
</dbReference>
<evidence type="ECO:0000313" key="2">
    <source>
        <dbReference type="EMBL" id="PIZ62137.1"/>
    </source>
</evidence>
<gene>
    <name evidence="2" type="ORF">COY16_05200</name>
</gene>
<comment type="caution">
    <text evidence="2">The sequence shown here is derived from an EMBL/GenBank/DDBJ whole genome shotgun (WGS) entry which is preliminary data.</text>
</comment>
<proteinExistence type="predicted"/>
<dbReference type="SUPFAM" id="SSF54523">
    <property type="entry name" value="Pili subunits"/>
    <property type="match status" value="1"/>
</dbReference>
<dbReference type="EMBL" id="PFOB01000065">
    <property type="protein sequence ID" value="PIZ62137.1"/>
    <property type="molecule type" value="Genomic_DNA"/>
</dbReference>
<dbReference type="InterPro" id="IPR012902">
    <property type="entry name" value="N_methyl_site"/>
</dbReference>
<evidence type="ECO:0000256" key="1">
    <source>
        <dbReference type="SAM" id="Phobius"/>
    </source>
</evidence>
<organism evidence="2 3">
    <name type="scientific">Candidatus Roizmanbacteria bacterium CG_4_10_14_0_2_um_filter_39_13</name>
    <dbReference type="NCBI Taxonomy" id="1974825"/>
    <lineage>
        <taxon>Bacteria</taxon>
        <taxon>Candidatus Roizmaniibacteriota</taxon>
    </lineage>
</organism>
<name>A0A2M7TWC2_9BACT</name>
<dbReference type="AlphaFoldDB" id="A0A2M7TWC2"/>
<evidence type="ECO:0000313" key="3">
    <source>
        <dbReference type="Proteomes" id="UP000228503"/>
    </source>
</evidence>
<feature type="transmembrane region" description="Helical" evidence="1">
    <location>
        <begin position="12"/>
        <end position="33"/>
    </location>
</feature>
<keyword evidence="1" id="KW-1133">Transmembrane helix</keyword>
<dbReference type="NCBIfam" id="TIGR02532">
    <property type="entry name" value="IV_pilin_GFxxxE"/>
    <property type="match status" value="1"/>
</dbReference>
<keyword evidence="1" id="KW-0472">Membrane</keyword>
<reference evidence="3" key="1">
    <citation type="submission" date="2017-09" db="EMBL/GenBank/DDBJ databases">
        <title>Depth-based differentiation of microbial function through sediment-hosted aquifers and enrichment of novel symbionts in the deep terrestrial subsurface.</title>
        <authorList>
            <person name="Probst A.J."/>
            <person name="Ladd B."/>
            <person name="Jarett J.K."/>
            <person name="Geller-Mcgrath D.E."/>
            <person name="Sieber C.M.K."/>
            <person name="Emerson J.B."/>
            <person name="Anantharaman K."/>
            <person name="Thomas B.C."/>
            <person name="Malmstrom R."/>
            <person name="Stieglmeier M."/>
            <person name="Klingl A."/>
            <person name="Woyke T."/>
            <person name="Ryan C.M."/>
            <person name="Banfield J.F."/>
        </authorList>
    </citation>
    <scope>NUCLEOTIDE SEQUENCE [LARGE SCALE GENOMIC DNA]</scope>
</reference>
<protein>
    <recommendedName>
        <fullName evidence="4">Type II secretion system protein GspG C-terminal domain-containing protein</fullName>
    </recommendedName>
</protein>
<dbReference type="InterPro" id="IPR045584">
    <property type="entry name" value="Pilin-like"/>
</dbReference>
<dbReference type="Proteomes" id="UP000228503">
    <property type="component" value="Unassembled WGS sequence"/>
</dbReference>
<accession>A0A2M7TWC2</accession>
<evidence type="ECO:0008006" key="4">
    <source>
        <dbReference type="Google" id="ProtNLM"/>
    </source>
</evidence>